<protein>
    <recommendedName>
        <fullName evidence="3">Transcriptional regulator TetR C-terminal Firmicutes type domain-containing protein</fullName>
    </recommendedName>
</protein>
<evidence type="ECO:0000313" key="2">
    <source>
        <dbReference type="Proteomes" id="UP000184476"/>
    </source>
</evidence>
<organism evidence="1 2">
    <name type="scientific">Seinonella peptonophila</name>
    <dbReference type="NCBI Taxonomy" id="112248"/>
    <lineage>
        <taxon>Bacteria</taxon>
        <taxon>Bacillati</taxon>
        <taxon>Bacillota</taxon>
        <taxon>Bacilli</taxon>
        <taxon>Bacillales</taxon>
        <taxon>Thermoactinomycetaceae</taxon>
        <taxon>Seinonella</taxon>
    </lineage>
</organism>
<dbReference type="STRING" id="112248.SAMN05444392_10111"/>
<gene>
    <name evidence="1" type="ORF">SAMN05444392_10111</name>
</gene>
<accession>A0A1M4SK53</accession>
<sequence length="86" mass="9917">MNPLFERAVQEEVMKEFLTWFKEISINNQEKWVVPSQTVALMISWTVFGVAVEWSQGKPEKISIHEIADHLLDMITKGADCLIPKD</sequence>
<reference evidence="1 2" key="1">
    <citation type="submission" date="2016-11" db="EMBL/GenBank/DDBJ databases">
        <authorList>
            <person name="Jaros S."/>
            <person name="Januszkiewicz K."/>
            <person name="Wedrychowicz H."/>
        </authorList>
    </citation>
    <scope>NUCLEOTIDE SEQUENCE [LARGE SCALE GENOMIC DNA]</scope>
    <source>
        <strain evidence="1 2">DSM 44666</strain>
    </source>
</reference>
<proteinExistence type="predicted"/>
<dbReference type="EMBL" id="FQVL01000001">
    <property type="protein sequence ID" value="SHE32532.1"/>
    <property type="molecule type" value="Genomic_DNA"/>
</dbReference>
<dbReference type="Proteomes" id="UP000184476">
    <property type="component" value="Unassembled WGS sequence"/>
</dbReference>
<evidence type="ECO:0008006" key="3">
    <source>
        <dbReference type="Google" id="ProtNLM"/>
    </source>
</evidence>
<dbReference type="AlphaFoldDB" id="A0A1M4SK53"/>
<dbReference type="OrthoDB" id="9810250at2"/>
<keyword evidence="2" id="KW-1185">Reference proteome</keyword>
<name>A0A1M4SK53_9BACL</name>
<dbReference type="RefSeq" id="WP_073149988.1">
    <property type="nucleotide sequence ID" value="NZ_FQVL01000001.1"/>
</dbReference>
<evidence type="ECO:0000313" key="1">
    <source>
        <dbReference type="EMBL" id="SHE32532.1"/>
    </source>
</evidence>